<dbReference type="InterPro" id="IPR011050">
    <property type="entry name" value="Pectin_lyase_fold/virulence"/>
</dbReference>
<dbReference type="Gene3D" id="2.160.20.10">
    <property type="entry name" value="Single-stranded right-handed beta-helix, Pectin lyase-like"/>
    <property type="match status" value="1"/>
</dbReference>
<keyword evidence="1" id="KW-1133">Transmembrane helix</keyword>
<evidence type="ECO:0000256" key="1">
    <source>
        <dbReference type="SAM" id="Phobius"/>
    </source>
</evidence>
<accession>A0A3B0VR55</accession>
<evidence type="ECO:0000313" key="2">
    <source>
        <dbReference type="EMBL" id="VAW42930.1"/>
    </source>
</evidence>
<dbReference type="Gene3D" id="2.60.40.10">
    <property type="entry name" value="Immunoglobulins"/>
    <property type="match status" value="1"/>
</dbReference>
<dbReference type="InterPro" id="IPR036116">
    <property type="entry name" value="FN3_sf"/>
</dbReference>
<dbReference type="InterPro" id="IPR013783">
    <property type="entry name" value="Ig-like_fold"/>
</dbReference>
<evidence type="ECO:0008006" key="3">
    <source>
        <dbReference type="Google" id="ProtNLM"/>
    </source>
</evidence>
<name>A0A3B0VR55_9ZZZZ</name>
<feature type="transmembrane region" description="Helical" evidence="1">
    <location>
        <begin position="12"/>
        <end position="30"/>
    </location>
</feature>
<dbReference type="EMBL" id="UOEU01000985">
    <property type="protein sequence ID" value="VAW42930.1"/>
    <property type="molecule type" value="Genomic_DNA"/>
</dbReference>
<proteinExistence type="predicted"/>
<sequence length="588" mass="62619">MLTKQQKYRLNLFVLFLIIGAGYLTAVNYLTAAPQGGTFYVATSGNDGTGDGSSGNPWATITNALDNVPDGSLILVKAGVYDGRVRLRGTFLTGVTVRSEVAYQAILQNNDRVITSNDGVQGVTIEGFEIRHDGPGAAPIVIHLDGNGDGSVSDITLRNNILHDSYDNDILKINNAAHDILVEGNLFYNQTGSDEHIDVNSVEDVIIQDNVFFNDFAGSGRSNPNNTGSYIVIKDSNAGDDIYTGNDRITVRRNIFFNWEGSTGSNFVLIGEDGQPFFEARNVLVENNLLLGNAANVMRAPFGVKGGQNITFRNNTVVGDLPALAYAFRLNTEGSNPANENIQFFNNIWSDPTGSMGANGGGSNDFSDTPIGETSSFTLDNNLYWNGGAAIPEDAGELINYTDDVNRLVANPQLPGQAGLVLPRWMGSQFADGSGTITAVFLNLVTQYGTPASSSPVVDAADPANAPADDILGNGRTNPDVGAVEIIPELQLFGTPNDQTINLSWEVNVTVPTTATWQISYSGPAGDQPSPISGLADGTRSYALTGLTNYTVYDVTVNAMLSGTAILTDTVSVMPTDLLIYLPITLKE</sequence>
<gene>
    <name evidence="2" type="ORF">MNBD_CHLOROFLEXI01-3208</name>
</gene>
<dbReference type="SUPFAM" id="SSF49265">
    <property type="entry name" value="Fibronectin type III"/>
    <property type="match status" value="1"/>
</dbReference>
<keyword evidence="1" id="KW-0472">Membrane</keyword>
<dbReference type="AlphaFoldDB" id="A0A3B0VR55"/>
<protein>
    <recommendedName>
        <fullName evidence="3">Fibronectin type-III domain-containing protein</fullName>
    </recommendedName>
</protein>
<dbReference type="SUPFAM" id="SSF51126">
    <property type="entry name" value="Pectin lyase-like"/>
    <property type="match status" value="1"/>
</dbReference>
<dbReference type="InterPro" id="IPR012334">
    <property type="entry name" value="Pectin_lyas_fold"/>
</dbReference>
<keyword evidence="1" id="KW-0812">Transmembrane</keyword>
<reference evidence="2" key="1">
    <citation type="submission" date="2018-06" db="EMBL/GenBank/DDBJ databases">
        <authorList>
            <person name="Zhirakovskaya E."/>
        </authorList>
    </citation>
    <scope>NUCLEOTIDE SEQUENCE</scope>
</reference>
<organism evidence="2">
    <name type="scientific">hydrothermal vent metagenome</name>
    <dbReference type="NCBI Taxonomy" id="652676"/>
    <lineage>
        <taxon>unclassified sequences</taxon>
        <taxon>metagenomes</taxon>
        <taxon>ecological metagenomes</taxon>
    </lineage>
</organism>